<gene>
    <name evidence="2" type="ORF">LSH36_97g07069</name>
</gene>
<feature type="compositionally biased region" description="Polar residues" evidence="1">
    <location>
        <begin position="32"/>
        <end position="48"/>
    </location>
</feature>
<dbReference type="AlphaFoldDB" id="A0AAD9JZV2"/>
<organism evidence="2 3">
    <name type="scientific">Paralvinella palmiformis</name>
    <dbReference type="NCBI Taxonomy" id="53620"/>
    <lineage>
        <taxon>Eukaryota</taxon>
        <taxon>Metazoa</taxon>
        <taxon>Spiralia</taxon>
        <taxon>Lophotrochozoa</taxon>
        <taxon>Annelida</taxon>
        <taxon>Polychaeta</taxon>
        <taxon>Sedentaria</taxon>
        <taxon>Canalipalpata</taxon>
        <taxon>Terebellida</taxon>
        <taxon>Terebelliformia</taxon>
        <taxon>Alvinellidae</taxon>
        <taxon>Paralvinella</taxon>
    </lineage>
</organism>
<keyword evidence="3" id="KW-1185">Reference proteome</keyword>
<proteinExistence type="predicted"/>
<feature type="region of interest" description="Disordered" evidence="1">
    <location>
        <begin position="30"/>
        <end position="49"/>
    </location>
</feature>
<name>A0AAD9JZV2_9ANNE</name>
<protein>
    <submittedName>
        <fullName evidence="2">Uncharacterized protein</fullName>
    </submittedName>
</protein>
<comment type="caution">
    <text evidence="2">The sequence shown here is derived from an EMBL/GenBank/DDBJ whole genome shotgun (WGS) entry which is preliminary data.</text>
</comment>
<dbReference type="EMBL" id="JAODUP010000097">
    <property type="protein sequence ID" value="KAK2162528.1"/>
    <property type="molecule type" value="Genomic_DNA"/>
</dbReference>
<evidence type="ECO:0000313" key="3">
    <source>
        <dbReference type="Proteomes" id="UP001208570"/>
    </source>
</evidence>
<accession>A0AAD9JZV2</accession>
<evidence type="ECO:0000313" key="2">
    <source>
        <dbReference type="EMBL" id="KAK2162528.1"/>
    </source>
</evidence>
<sequence>MQIAQDEAILVSEVDLQMEVVVEVAGGLTGEGSIQTDAPSLTASQTQTSEEDPVELLRISIDQFKGDPEASNCTQALKTIKHLLMFLPLGPAAYHLNYLYGKSSINVENQLF</sequence>
<reference evidence="2" key="1">
    <citation type="journal article" date="2023" name="Mol. Biol. Evol.">
        <title>Third-Generation Sequencing Reveals the Adaptive Role of the Epigenome in Three Deep-Sea Polychaetes.</title>
        <authorList>
            <person name="Perez M."/>
            <person name="Aroh O."/>
            <person name="Sun Y."/>
            <person name="Lan Y."/>
            <person name="Juniper S.K."/>
            <person name="Young C.R."/>
            <person name="Angers B."/>
            <person name="Qian P.Y."/>
        </authorList>
    </citation>
    <scope>NUCLEOTIDE SEQUENCE</scope>
    <source>
        <strain evidence="2">P08H-3</strain>
    </source>
</reference>
<dbReference type="Proteomes" id="UP001208570">
    <property type="component" value="Unassembled WGS sequence"/>
</dbReference>
<evidence type="ECO:0000256" key="1">
    <source>
        <dbReference type="SAM" id="MobiDB-lite"/>
    </source>
</evidence>